<reference evidence="2" key="1">
    <citation type="submission" date="2022-08" db="UniProtKB">
        <authorList>
            <consortium name="EnsemblMetazoa"/>
        </authorList>
    </citation>
    <scope>IDENTIFICATION</scope>
    <source>
        <strain evidence="2">Israel</strain>
    </source>
</reference>
<dbReference type="Pfam" id="PF03184">
    <property type="entry name" value="DDE_1"/>
    <property type="match status" value="1"/>
</dbReference>
<dbReference type="InterPro" id="IPR004875">
    <property type="entry name" value="DDE_SF_endonuclease_dom"/>
</dbReference>
<dbReference type="Proteomes" id="UP000092462">
    <property type="component" value="Unassembled WGS sequence"/>
</dbReference>
<dbReference type="VEuPathDB" id="VectorBase:PPAPM1_004828"/>
<dbReference type="PROSITE" id="PS51253">
    <property type="entry name" value="HTH_CENPB"/>
    <property type="match status" value="1"/>
</dbReference>
<protein>
    <submittedName>
        <fullName evidence="2">Uncharacterized protein</fullName>
    </submittedName>
</protein>
<keyword evidence="3" id="KW-1185">Reference proteome</keyword>
<proteinExistence type="predicted"/>
<dbReference type="AlphaFoldDB" id="A0A1B0DQH3"/>
<evidence type="ECO:0000256" key="1">
    <source>
        <dbReference type="ARBA" id="ARBA00023125"/>
    </source>
</evidence>
<dbReference type="GO" id="GO:0005634">
    <property type="term" value="C:nucleus"/>
    <property type="evidence" value="ECO:0007669"/>
    <property type="project" value="TreeGrafter"/>
</dbReference>
<dbReference type="EnsemblMetazoa" id="PPAI010764-RA">
    <property type="protein sequence ID" value="PPAI010764-PA"/>
    <property type="gene ID" value="PPAI010764"/>
</dbReference>
<dbReference type="PANTHER" id="PTHR19303:SF74">
    <property type="entry name" value="POGO TRANSPOSABLE ELEMENT WITH KRAB DOMAIN"/>
    <property type="match status" value="1"/>
</dbReference>
<evidence type="ECO:0000313" key="3">
    <source>
        <dbReference type="Proteomes" id="UP000092462"/>
    </source>
</evidence>
<name>A0A1B0DQH3_PHLPP</name>
<dbReference type="PANTHER" id="PTHR19303">
    <property type="entry name" value="TRANSPOSON"/>
    <property type="match status" value="1"/>
</dbReference>
<accession>A0A1B0DQH3</accession>
<dbReference type="Pfam" id="PF03221">
    <property type="entry name" value="HTH_Tnp_Tc5"/>
    <property type="match status" value="1"/>
</dbReference>
<dbReference type="GO" id="GO:0003677">
    <property type="term" value="F:DNA binding"/>
    <property type="evidence" value="ECO:0007669"/>
    <property type="project" value="UniProtKB-KW"/>
</dbReference>
<keyword evidence="1" id="KW-0238">DNA-binding</keyword>
<dbReference type="VEuPathDB" id="VectorBase:PPAI010764"/>
<sequence length="336" mass="37875">MKVMKKSDGFGPGACLGKENEILLVEHIINMDEAGFPLNRKKVRRLAYEFAENLGLAHRFNKEEQIAGYSWFQSFMRRNPSLSIRHSAGLSISRAQNLTRESVNGFYDLLFNEIEKRTRRNCNNIGVLFSRGQIPSSTMILKGKNMKAEFSDGLPLGSRVFMNPKSGYVTGEIFLRWFEEVFLPRKVKGRNILILDGHVSHCGSLKLLDRAAAENVTLLCLPPHTTHVLQPLDTSFFQPFKYQFRVTADAWIFSHPGRNITRYQLGPLVREAWLKTATAKNAVNGFRTTGIYPLNRQTLRDDHFAIVDKIKKEPSAGKVIPADGAAKVIGAQQLAP</sequence>
<organism evidence="2 3">
    <name type="scientific">Phlebotomus papatasi</name>
    <name type="common">Sandfly</name>
    <dbReference type="NCBI Taxonomy" id="29031"/>
    <lineage>
        <taxon>Eukaryota</taxon>
        <taxon>Metazoa</taxon>
        <taxon>Ecdysozoa</taxon>
        <taxon>Arthropoda</taxon>
        <taxon>Hexapoda</taxon>
        <taxon>Insecta</taxon>
        <taxon>Pterygota</taxon>
        <taxon>Neoptera</taxon>
        <taxon>Endopterygota</taxon>
        <taxon>Diptera</taxon>
        <taxon>Nematocera</taxon>
        <taxon>Psychodoidea</taxon>
        <taxon>Psychodidae</taxon>
        <taxon>Phlebotomus</taxon>
        <taxon>Phlebotomus</taxon>
    </lineage>
</organism>
<dbReference type="EMBL" id="AJVK01019121">
    <property type="status" value="NOT_ANNOTATED_CDS"/>
    <property type="molecule type" value="Genomic_DNA"/>
</dbReference>
<dbReference type="InterPro" id="IPR050863">
    <property type="entry name" value="CenT-Element_Derived"/>
</dbReference>
<evidence type="ECO:0000313" key="2">
    <source>
        <dbReference type="EnsemblMetazoa" id="PPAI010764-PA"/>
    </source>
</evidence>
<dbReference type="InterPro" id="IPR006600">
    <property type="entry name" value="HTH_CenpB_DNA-bd_dom"/>
</dbReference>